<keyword evidence="1" id="KW-0560">Oxidoreductase</keyword>
<dbReference type="SMART" id="SM00829">
    <property type="entry name" value="PKS_ER"/>
    <property type="match status" value="1"/>
</dbReference>
<evidence type="ECO:0000313" key="3">
    <source>
        <dbReference type="EMBL" id="MCK0530852.1"/>
    </source>
</evidence>
<dbReference type="InterPro" id="IPR036291">
    <property type="entry name" value="NAD(P)-bd_dom_sf"/>
</dbReference>
<dbReference type="EMBL" id="JALKHS010000006">
    <property type="protein sequence ID" value="MCK0530852.1"/>
    <property type="molecule type" value="Genomic_DNA"/>
</dbReference>
<dbReference type="Gene3D" id="3.40.50.720">
    <property type="entry name" value="NAD(P)-binding Rossmann-like Domain"/>
    <property type="match status" value="1"/>
</dbReference>
<dbReference type="InterPro" id="IPR013149">
    <property type="entry name" value="ADH-like_C"/>
</dbReference>
<dbReference type="PANTHER" id="PTHR43205:SF7">
    <property type="entry name" value="PROSTAGLANDIN REDUCTASE 1"/>
    <property type="match status" value="1"/>
</dbReference>
<dbReference type="Proteomes" id="UP001203512">
    <property type="component" value="Unassembled WGS sequence"/>
</dbReference>
<dbReference type="InterPro" id="IPR020843">
    <property type="entry name" value="ER"/>
</dbReference>
<dbReference type="Gene3D" id="3.90.180.10">
    <property type="entry name" value="Medium-chain alcohol dehydrogenases, catalytic domain"/>
    <property type="match status" value="1"/>
</dbReference>
<dbReference type="Pfam" id="PF16884">
    <property type="entry name" value="ADH_N_2"/>
    <property type="match status" value="2"/>
</dbReference>
<feature type="domain" description="Enoyl reductase (ER)" evidence="2">
    <location>
        <begin position="33"/>
        <end position="376"/>
    </location>
</feature>
<dbReference type="InterPro" id="IPR011032">
    <property type="entry name" value="GroES-like_sf"/>
</dbReference>
<dbReference type="RefSeq" id="WP_201514782.1">
    <property type="nucleotide sequence ID" value="NZ_JALKHS010000006.1"/>
</dbReference>
<reference evidence="3 4" key="1">
    <citation type="submission" date="2022-04" db="EMBL/GenBank/DDBJ databases">
        <authorList>
            <person name="Huq M.A."/>
        </authorList>
    </citation>
    <scope>NUCLEOTIDE SEQUENCE [LARGE SCALE GENOMIC DNA]</scope>
    <source>
        <strain evidence="3 4">MAH-33</strain>
    </source>
</reference>
<accession>A0ABT0DUR0</accession>
<name>A0ABT0DUR0_9SPHN</name>
<dbReference type="SUPFAM" id="SSF51735">
    <property type="entry name" value="NAD(P)-binding Rossmann-fold domains"/>
    <property type="match status" value="1"/>
</dbReference>
<evidence type="ECO:0000313" key="4">
    <source>
        <dbReference type="Proteomes" id="UP001203512"/>
    </source>
</evidence>
<comment type="caution">
    <text evidence="3">The sequence shown here is derived from an EMBL/GenBank/DDBJ whole genome shotgun (WGS) entry which is preliminary data.</text>
</comment>
<gene>
    <name evidence="3" type="ORF">MU848_04545</name>
</gene>
<organism evidence="3 4">
    <name type="scientific">Sphingobium agri</name>
    <dbReference type="NCBI Taxonomy" id="2933566"/>
    <lineage>
        <taxon>Bacteria</taxon>
        <taxon>Pseudomonadati</taxon>
        <taxon>Pseudomonadota</taxon>
        <taxon>Alphaproteobacteria</taxon>
        <taxon>Sphingomonadales</taxon>
        <taxon>Sphingomonadaceae</taxon>
        <taxon>Sphingobium</taxon>
    </lineage>
</organism>
<proteinExistence type="predicted"/>
<evidence type="ECO:0000256" key="1">
    <source>
        <dbReference type="ARBA" id="ARBA00023002"/>
    </source>
</evidence>
<dbReference type="CDD" id="cd05288">
    <property type="entry name" value="PGDH"/>
    <property type="match status" value="1"/>
</dbReference>
<keyword evidence="4" id="KW-1185">Reference proteome</keyword>
<protein>
    <submittedName>
        <fullName evidence="3">NADP-dependent oxidoreductase</fullName>
    </submittedName>
</protein>
<dbReference type="PANTHER" id="PTHR43205">
    <property type="entry name" value="PROSTAGLANDIN REDUCTASE"/>
    <property type="match status" value="1"/>
</dbReference>
<sequence>MSEQQAVERKGTWRLKDGVNRIWRIGRPMAGIPTVDDYRLEEASVPQPGEGQLLIRNIYIAIAPGIRPIMPYAGFEPEVSNQPSKGRVDASDDEILMSHMTVGDRMRSGMVPSMSPHTGGNVGRVIESRHPGFKAGDYVFGGRFWQDFEVVDGDATLRVDPEDLPIEANLGMVGLSAFTGWVGYRRFCEAKPGETMVISAAAGAVGMMVIQMAKAEGLQVIGIASGAEKCRFVTEELGADACIDRLTADVGAELDRLAPKGIDIYFDNVAGNLMTPVFDRLKPFGRLIVCGMAAEYNGFEQSSISTGMILGKRLRIQGFVVTDYESENDAFRADVSKMWREGKITYKHHMYNGLESAPDALAASLSGAYAGGKIIVQVSEDDSKA</sequence>
<evidence type="ECO:0000259" key="2">
    <source>
        <dbReference type="SMART" id="SM00829"/>
    </source>
</evidence>
<dbReference type="InterPro" id="IPR041694">
    <property type="entry name" value="ADH_N_2"/>
</dbReference>
<dbReference type="InterPro" id="IPR045010">
    <property type="entry name" value="MDR_fam"/>
</dbReference>
<dbReference type="Pfam" id="PF00107">
    <property type="entry name" value="ADH_zinc_N"/>
    <property type="match status" value="1"/>
</dbReference>
<dbReference type="SUPFAM" id="SSF50129">
    <property type="entry name" value="GroES-like"/>
    <property type="match status" value="1"/>
</dbReference>